<sequence length="615" mass="68740">MAVLSLNSLPLGFRFRPTDEELVDFYLRMKINGHNDEVSVISEIDVCKREPWDLPDLSVIKTKDREWFFFCPQDRKYPNGHRLNRATAAGYWKATGKDRKIKSGNHLIGMKKTLVFHMGRAPKGKRTNWVMHEYRATTDDLDGTKPGQADYGKKNYVLQSAFVLCRLFKKQDESVEICVEVEPSESSPTSARSEFALDQTLLDCKPSVSHLAEKVTSNLQECQTKSSEFTATEIDQAMQENFGDVFTKVMSEPLDCTLFPPLHSPFPVEKGSSSTSHSVRNDLTTIDEKGQLPSESDAYITEFLDSILNTSDENLFDESDCQWNSFFVSETPSNMTFVKDSGSCSESDAEVAQARPNPDITSSLCFKDNIARASPLKMLRTPEDFRTVTSQNSDNEPSINFRNSCYLDDFCYADVESCEQDVFSSVSTTGQFHDAFGGFGDSNNHAVGVASRNIVATGIRTRMRNPQSLPYREGFVNVKQGDAPRRLRLQCKLQVGPVRLQSCMPEEDESKPIVAEGVAGAEKELPVNAATGAMYELKGDSHLASNENSNISEEQTTDERTKGRLKSTVLMDKDTSNTFRAGHSNRSFAVLFRAAAVVVMFAILVSTWRCLCLNF</sequence>
<comment type="caution">
    <text evidence="1">The sequence shown here is derived from an EMBL/GenBank/DDBJ whole genome shotgun (WGS) entry which is preliminary data.</text>
</comment>
<gene>
    <name evidence="1" type="ORF">KPL71_008073</name>
</gene>
<reference evidence="2" key="1">
    <citation type="journal article" date="2023" name="Hortic. Res.">
        <title>A chromosome-level phased genome enabling allele-level studies in sweet orange: a case study on citrus Huanglongbing tolerance.</title>
        <authorList>
            <person name="Wu B."/>
            <person name="Yu Q."/>
            <person name="Deng Z."/>
            <person name="Duan Y."/>
            <person name="Luo F."/>
            <person name="Gmitter F. Jr."/>
        </authorList>
    </citation>
    <scope>NUCLEOTIDE SEQUENCE [LARGE SCALE GENOMIC DNA]</scope>
    <source>
        <strain evidence="2">cv. Valencia</strain>
    </source>
</reference>
<protein>
    <submittedName>
        <fullName evidence="1">NAC domain-containing protein 62</fullName>
    </submittedName>
</protein>
<evidence type="ECO:0000313" key="2">
    <source>
        <dbReference type="Proteomes" id="UP000829398"/>
    </source>
</evidence>
<accession>A0ACB8M5C6</accession>
<evidence type="ECO:0000313" key="1">
    <source>
        <dbReference type="EMBL" id="KAH9780415.1"/>
    </source>
</evidence>
<name>A0ACB8M5C6_CITSI</name>
<proteinExistence type="predicted"/>
<dbReference type="Proteomes" id="UP000829398">
    <property type="component" value="Chromosome 3"/>
</dbReference>
<keyword evidence="2" id="KW-1185">Reference proteome</keyword>
<organism evidence="1 2">
    <name type="scientific">Citrus sinensis</name>
    <name type="common">Sweet orange</name>
    <name type="synonym">Citrus aurantium var. sinensis</name>
    <dbReference type="NCBI Taxonomy" id="2711"/>
    <lineage>
        <taxon>Eukaryota</taxon>
        <taxon>Viridiplantae</taxon>
        <taxon>Streptophyta</taxon>
        <taxon>Embryophyta</taxon>
        <taxon>Tracheophyta</taxon>
        <taxon>Spermatophyta</taxon>
        <taxon>Magnoliopsida</taxon>
        <taxon>eudicotyledons</taxon>
        <taxon>Gunneridae</taxon>
        <taxon>Pentapetalae</taxon>
        <taxon>rosids</taxon>
        <taxon>malvids</taxon>
        <taxon>Sapindales</taxon>
        <taxon>Rutaceae</taxon>
        <taxon>Aurantioideae</taxon>
        <taxon>Citrus</taxon>
    </lineage>
</organism>
<dbReference type="EMBL" id="CM039172">
    <property type="protein sequence ID" value="KAH9780415.1"/>
    <property type="molecule type" value="Genomic_DNA"/>
</dbReference>